<sequence length="98" mass="10735">MENTVSILMITLGIAIIGGSILMNKKNKKLEGNANKDIVNYLKKRILINIIVGAISIMTGAILLFNSSQIVSLVLLIVLFITIIVGWSIDLSLRKKIN</sequence>
<evidence type="ECO:0000313" key="2">
    <source>
        <dbReference type="EMBL" id="CDM67238.1"/>
    </source>
</evidence>
<feature type="transmembrane region" description="Helical" evidence="1">
    <location>
        <begin position="70"/>
        <end position="89"/>
    </location>
</feature>
<feature type="transmembrane region" description="Helical" evidence="1">
    <location>
        <begin position="46"/>
        <end position="64"/>
    </location>
</feature>
<dbReference type="RefSeq" id="WP_044035717.1">
    <property type="nucleotide sequence ID" value="NZ_HG917868.1"/>
</dbReference>
<feature type="transmembrane region" description="Helical" evidence="1">
    <location>
        <begin position="6"/>
        <end position="25"/>
    </location>
</feature>
<keyword evidence="1" id="KW-0812">Transmembrane</keyword>
<dbReference type="HOGENOM" id="CLU_2328746_0_0_9"/>
<organism evidence="2 3">
    <name type="scientific">Clostridium bornimense</name>
    <dbReference type="NCBI Taxonomy" id="1216932"/>
    <lineage>
        <taxon>Bacteria</taxon>
        <taxon>Bacillati</taxon>
        <taxon>Bacillota</taxon>
        <taxon>Clostridia</taxon>
        <taxon>Eubacteriales</taxon>
        <taxon>Clostridiaceae</taxon>
        <taxon>Clostridium</taxon>
    </lineage>
</organism>
<evidence type="ECO:0000256" key="1">
    <source>
        <dbReference type="SAM" id="Phobius"/>
    </source>
</evidence>
<dbReference type="AlphaFoldDB" id="W6RSL5"/>
<dbReference type="KEGG" id="clt:CM240_0055"/>
<protein>
    <submittedName>
        <fullName evidence="2">Putative membrane protein</fullName>
    </submittedName>
</protein>
<evidence type="ECO:0000313" key="3">
    <source>
        <dbReference type="Proteomes" id="UP000019426"/>
    </source>
</evidence>
<name>W6RSL5_9CLOT</name>
<keyword evidence="1" id="KW-0472">Membrane</keyword>
<dbReference type="PATRIC" id="fig|1216932.3.peg.43"/>
<reference evidence="2 3" key="1">
    <citation type="submission" date="2013-11" db="EMBL/GenBank/DDBJ databases">
        <title>Complete genome sequence of Clostridum sp. M2/40.</title>
        <authorList>
            <person name="Wibberg D."/>
            <person name="Puehler A."/>
            <person name="Schlueter A."/>
        </authorList>
    </citation>
    <scope>NUCLEOTIDE SEQUENCE [LARGE SCALE GENOMIC DNA]</scope>
    <source>
        <strain evidence="3">M2/40</strain>
    </source>
</reference>
<keyword evidence="1" id="KW-1133">Transmembrane helix</keyword>
<gene>
    <name evidence="2" type="ORF">CM240_0055</name>
</gene>
<keyword evidence="3" id="KW-1185">Reference proteome</keyword>
<dbReference type="STRING" id="1216932.CM240_0055"/>
<dbReference type="Proteomes" id="UP000019426">
    <property type="component" value="Chromosome M2/40_rep1"/>
</dbReference>
<accession>W6RSL5</accession>
<proteinExistence type="predicted"/>
<dbReference type="EMBL" id="HG917868">
    <property type="protein sequence ID" value="CDM67238.1"/>
    <property type="molecule type" value="Genomic_DNA"/>
</dbReference>